<dbReference type="PANTHER" id="PTHR11243:SF25">
    <property type="entry name" value="GROWTH FACTOR RECEPTOR-BOUND PROTEIN 7"/>
    <property type="match status" value="1"/>
</dbReference>
<comment type="caution">
    <text evidence="4">The sequence shown here is derived from an EMBL/GenBank/DDBJ whole genome shotgun (WGS) entry which is preliminary data.</text>
</comment>
<dbReference type="PROSITE" id="PS50200">
    <property type="entry name" value="RA"/>
    <property type="match status" value="1"/>
</dbReference>
<dbReference type="CDD" id="cd01259">
    <property type="entry name" value="PH_APBB1IP"/>
    <property type="match status" value="1"/>
</dbReference>
<dbReference type="PANTHER" id="PTHR11243">
    <property type="entry name" value="GROWTH FACTOR RECEPTOR-BOUND PROTEIN"/>
    <property type="match status" value="1"/>
</dbReference>
<protein>
    <submittedName>
        <fullName evidence="4">Growth factor receptor-bound protein 10</fullName>
    </submittedName>
</protein>
<dbReference type="Pfam" id="PF21989">
    <property type="entry name" value="RA_2"/>
    <property type="match status" value="1"/>
</dbReference>
<dbReference type="SMART" id="SM00233">
    <property type="entry name" value="PH"/>
    <property type="match status" value="1"/>
</dbReference>
<evidence type="ECO:0000256" key="1">
    <source>
        <dbReference type="SAM" id="MobiDB-lite"/>
    </source>
</evidence>
<feature type="domain" description="Ras-associating" evidence="3">
    <location>
        <begin position="99"/>
        <end position="185"/>
    </location>
</feature>
<feature type="domain" description="PH" evidence="2">
    <location>
        <begin position="228"/>
        <end position="332"/>
    </location>
</feature>
<gene>
    <name evidence="4" type="primary">Grb10</name>
    <name evidence="4" type="ORF">N1851_010535</name>
</gene>
<dbReference type="InterPro" id="IPR039664">
    <property type="entry name" value="GRB/APBB1IP"/>
</dbReference>
<dbReference type="AlphaFoldDB" id="A0AA47MYG0"/>
<dbReference type="InterPro" id="IPR001849">
    <property type="entry name" value="PH_domain"/>
</dbReference>
<dbReference type="Gene3D" id="2.30.29.30">
    <property type="entry name" value="Pleckstrin-homology domain (PH domain)/Phosphotyrosine-binding domain (PTB)"/>
    <property type="match status" value="1"/>
</dbReference>
<dbReference type="InterPro" id="IPR029071">
    <property type="entry name" value="Ubiquitin-like_domsf"/>
</dbReference>
<dbReference type="InterPro" id="IPR011993">
    <property type="entry name" value="PH-like_dom_sf"/>
</dbReference>
<dbReference type="SUPFAM" id="SSF54236">
    <property type="entry name" value="Ubiquitin-like"/>
    <property type="match status" value="1"/>
</dbReference>
<organism evidence="4 5">
    <name type="scientific">Merluccius polli</name>
    <name type="common">Benguela hake</name>
    <name type="synonym">Merluccius cadenati</name>
    <dbReference type="NCBI Taxonomy" id="89951"/>
    <lineage>
        <taxon>Eukaryota</taxon>
        <taxon>Metazoa</taxon>
        <taxon>Chordata</taxon>
        <taxon>Craniata</taxon>
        <taxon>Vertebrata</taxon>
        <taxon>Euteleostomi</taxon>
        <taxon>Actinopterygii</taxon>
        <taxon>Neopterygii</taxon>
        <taxon>Teleostei</taxon>
        <taxon>Neoteleostei</taxon>
        <taxon>Acanthomorphata</taxon>
        <taxon>Zeiogadaria</taxon>
        <taxon>Gadariae</taxon>
        <taxon>Gadiformes</taxon>
        <taxon>Gadoidei</taxon>
        <taxon>Merlucciidae</taxon>
        <taxon>Merluccius</taxon>
    </lineage>
</organism>
<dbReference type="Gene3D" id="3.10.20.90">
    <property type="entry name" value="Phosphatidylinositol 3-kinase Catalytic Subunit, Chain A, domain 1"/>
    <property type="match status" value="1"/>
</dbReference>
<keyword evidence="5" id="KW-1185">Reference proteome</keyword>
<feature type="region of interest" description="Disordered" evidence="1">
    <location>
        <begin position="1"/>
        <end position="71"/>
    </location>
</feature>
<feature type="compositionally biased region" description="Low complexity" evidence="1">
    <location>
        <begin position="22"/>
        <end position="41"/>
    </location>
</feature>
<dbReference type="Pfam" id="PF00169">
    <property type="entry name" value="PH"/>
    <property type="match status" value="1"/>
</dbReference>
<feature type="compositionally biased region" description="Basic and acidic residues" evidence="1">
    <location>
        <begin position="1"/>
        <end position="11"/>
    </location>
</feature>
<dbReference type="GO" id="GO:0007165">
    <property type="term" value="P:signal transduction"/>
    <property type="evidence" value="ECO:0007669"/>
    <property type="project" value="InterPro"/>
</dbReference>
<evidence type="ECO:0000313" key="4">
    <source>
        <dbReference type="EMBL" id="KAK0149023.1"/>
    </source>
</evidence>
<dbReference type="SUPFAM" id="SSF50729">
    <property type="entry name" value="PH domain-like"/>
    <property type="match status" value="1"/>
</dbReference>
<dbReference type="InterPro" id="IPR000159">
    <property type="entry name" value="RA_dom"/>
</dbReference>
<sequence length="586" mass="66216">MTELARPRAEAEETEEEYDSFMTSSTLTLDLLADMTPAAQRAEPRPPPHSQPITIPPVRVQSDEGRSSSLSTIPNPFPELCIPAQPPVLIGSGPPLASDKHMIKVFGEDSFNCLWVSRVATAKEVSHLLMNTADCSEQENWALFEFHSTHGLERCLEDHEVILQVQNSWSIKQTNAKLLFRKNYAKYAFFRTPALFFPEAMIAVDSVDASHGMKSSELIQILLESGSCPEIQGFLQVKDPTRWAWKRVYFVLRRSGFYSSTEPHHLQCIADLAELGVFQVVNGRMLYGSPSDYTFCIKHDRDPVDTRNLKVLCAETEEARTCWTSAFRLFKYGKQLHSNFQFSKSAAQWSKDRAESRLNGQTLSSSFFPLGNTKPVCLMCSETVALIKSANVKRHYETKHKVFHQTYPLMSELRSQKISSLRAQYEQSTRILTHSLTAQQRANERSLRVTWILGQHKKPFTDGGVAKECMSAAAETLLEGKQKEELCDKIKQTPMSASSATKKSEMLTQDVLAQLDEAIHKHVLAVDESTDVSDNAQLLVYVRFFNQEKKEFCEDVLGVTPLETSTRGEDIYLAIREMLTKRGIEP</sequence>
<dbReference type="PROSITE" id="PS50003">
    <property type="entry name" value="PH_DOMAIN"/>
    <property type="match status" value="1"/>
</dbReference>
<dbReference type="SMART" id="SM00314">
    <property type="entry name" value="RA"/>
    <property type="match status" value="1"/>
</dbReference>
<evidence type="ECO:0000259" key="3">
    <source>
        <dbReference type="PROSITE" id="PS50200"/>
    </source>
</evidence>
<evidence type="ECO:0000313" key="5">
    <source>
        <dbReference type="Proteomes" id="UP001174136"/>
    </source>
</evidence>
<dbReference type="InterPro" id="IPR039665">
    <property type="entry name" value="PH_APBB1IP"/>
</dbReference>
<dbReference type="EMBL" id="JAOPHQ010001944">
    <property type="protein sequence ID" value="KAK0149023.1"/>
    <property type="molecule type" value="Genomic_DNA"/>
</dbReference>
<accession>A0AA47MYG0</accession>
<dbReference type="Proteomes" id="UP001174136">
    <property type="component" value="Unassembled WGS sequence"/>
</dbReference>
<proteinExistence type="predicted"/>
<evidence type="ECO:0000259" key="2">
    <source>
        <dbReference type="PROSITE" id="PS50003"/>
    </source>
</evidence>
<name>A0AA47MYG0_MERPO</name>
<keyword evidence="4" id="KW-0675">Receptor</keyword>
<reference evidence="4" key="1">
    <citation type="journal article" date="2023" name="Front. Mar. Sci.">
        <title>A new Merluccius polli reference genome to investigate the effects of global change in West African waters.</title>
        <authorList>
            <person name="Mateo J.L."/>
            <person name="Blanco-Fernandez C."/>
            <person name="Garcia-Vazquez E."/>
            <person name="Machado-Schiaffino G."/>
        </authorList>
    </citation>
    <scope>NUCLEOTIDE SEQUENCE</scope>
    <source>
        <strain evidence="4">C29</strain>
        <tissue evidence="4">Fin</tissue>
    </source>
</reference>